<evidence type="ECO:0000313" key="2">
    <source>
        <dbReference type="Proteomes" id="UP000013963"/>
    </source>
</evidence>
<protein>
    <submittedName>
        <fullName evidence="1">Uncharacterized protein</fullName>
    </submittedName>
</protein>
<gene>
    <name evidence="1" type="ORF">SSYRP_v1c04020</name>
</gene>
<dbReference type="HOGENOM" id="CLU_2511030_0_0_14"/>
<organism evidence="1 2">
    <name type="scientific">Spiroplasma syrphidicola EA-1</name>
    <dbReference type="NCBI Taxonomy" id="1276229"/>
    <lineage>
        <taxon>Bacteria</taxon>
        <taxon>Bacillati</taxon>
        <taxon>Mycoplasmatota</taxon>
        <taxon>Mollicutes</taxon>
        <taxon>Entomoplasmatales</taxon>
        <taxon>Spiroplasmataceae</taxon>
        <taxon>Spiroplasma</taxon>
    </lineage>
</organism>
<dbReference type="Proteomes" id="UP000013963">
    <property type="component" value="Chromosome"/>
</dbReference>
<sequence>MAKNLDNLTVISNGDMTKVFNELELGKTVLLSIEKGPLAAQSIAEGYSEFFKAKMELAAEGAYEGLCGCGKPADAKVYLWRE</sequence>
<dbReference type="PATRIC" id="fig|1276229.3.peg.399"/>
<dbReference type="KEGG" id="ssyr:SSYRP_v1c04020"/>
<name>R4UIJ6_9MOLU</name>
<dbReference type="AlphaFoldDB" id="R4UIJ6"/>
<keyword evidence="2" id="KW-1185">Reference proteome</keyword>
<proteinExistence type="predicted"/>
<dbReference type="RefSeq" id="WP_016340642.1">
    <property type="nucleotide sequence ID" value="NC_021284.1"/>
</dbReference>
<dbReference type="EMBL" id="CP005078">
    <property type="protein sequence ID" value="AGM25995.1"/>
    <property type="molecule type" value="Genomic_DNA"/>
</dbReference>
<dbReference type="OrthoDB" id="389793at2"/>
<evidence type="ECO:0000313" key="1">
    <source>
        <dbReference type="EMBL" id="AGM25995.1"/>
    </source>
</evidence>
<accession>R4UIJ6</accession>
<reference evidence="1 2" key="1">
    <citation type="journal article" date="2013" name="Genome Biol. Evol.">
        <title>Complete genomes of two dipteran-associated spiroplasmas provided insights into the origin, dynamics, and impacts of viral invasion in spiroplasma.</title>
        <authorList>
            <person name="Ku C."/>
            <person name="Lo W.S."/>
            <person name="Chen L.L."/>
            <person name="Kuo C.H."/>
        </authorList>
    </citation>
    <scope>NUCLEOTIDE SEQUENCE [LARGE SCALE GENOMIC DNA]</scope>
    <source>
        <strain evidence="1">EA-1</strain>
    </source>
</reference>